<organism evidence="3 4">
    <name type="scientific">Paenibacillus agricola</name>
    <dbReference type="NCBI Taxonomy" id="2716264"/>
    <lineage>
        <taxon>Bacteria</taxon>
        <taxon>Bacillati</taxon>
        <taxon>Bacillota</taxon>
        <taxon>Bacilli</taxon>
        <taxon>Bacillales</taxon>
        <taxon>Paenibacillaceae</taxon>
        <taxon>Paenibacillus</taxon>
    </lineage>
</organism>
<dbReference type="Gene3D" id="3.30.530.20">
    <property type="match status" value="1"/>
</dbReference>
<dbReference type="InterPro" id="IPR023393">
    <property type="entry name" value="START-like_dom_sf"/>
</dbReference>
<evidence type="ECO:0000313" key="4">
    <source>
        <dbReference type="Proteomes" id="UP001165962"/>
    </source>
</evidence>
<proteinExistence type="inferred from homology"/>
<feature type="domain" description="Activator of Hsp90 ATPase homologue 1/2-like C-terminal" evidence="2">
    <location>
        <begin position="21"/>
        <end position="167"/>
    </location>
</feature>
<sequence length="170" mass="19224">MSEEKTTNQGVEFVITRVFSAPRELVFKAWTEAEHLQHWWGPTGFSIHISKADIHPGGIFHFCMKSSDGHEMWAKFVYGEIVAPEKLVYITSFSDEEGNTVRASFSETFPLEISYVVTFIEKDGKTRIEMSGGPVDATEEELQFYHSMFGSMQQGFGATFGQLDEYLASL</sequence>
<keyword evidence="4" id="KW-1185">Reference proteome</keyword>
<dbReference type="RefSeq" id="WP_166149563.1">
    <property type="nucleotide sequence ID" value="NZ_JAAOIW010000004.1"/>
</dbReference>
<dbReference type="InterPro" id="IPR013538">
    <property type="entry name" value="ASHA1/2-like_C"/>
</dbReference>
<dbReference type="SUPFAM" id="SSF55961">
    <property type="entry name" value="Bet v1-like"/>
    <property type="match status" value="1"/>
</dbReference>
<comment type="similarity">
    <text evidence="1">Belongs to the AHA1 family.</text>
</comment>
<evidence type="ECO:0000256" key="1">
    <source>
        <dbReference type="ARBA" id="ARBA00006817"/>
    </source>
</evidence>
<reference evidence="3" key="1">
    <citation type="submission" date="2020-03" db="EMBL/GenBank/DDBJ databases">
        <title>Draft sequencing of Paenibacilllus sp. S3N08.</title>
        <authorList>
            <person name="Kim D.-U."/>
        </authorList>
    </citation>
    <scope>NUCLEOTIDE SEQUENCE</scope>
    <source>
        <strain evidence="3">S3N08</strain>
    </source>
</reference>
<name>A0ABX0J5K3_9BACL</name>
<evidence type="ECO:0000259" key="2">
    <source>
        <dbReference type="Pfam" id="PF08327"/>
    </source>
</evidence>
<dbReference type="EMBL" id="JAAOIW010000004">
    <property type="protein sequence ID" value="NHN30439.1"/>
    <property type="molecule type" value="Genomic_DNA"/>
</dbReference>
<gene>
    <name evidence="3" type="ORF">G9U52_11400</name>
</gene>
<dbReference type="Pfam" id="PF08327">
    <property type="entry name" value="AHSA1"/>
    <property type="match status" value="1"/>
</dbReference>
<accession>A0ABX0J5K3</accession>
<dbReference type="Proteomes" id="UP001165962">
    <property type="component" value="Unassembled WGS sequence"/>
</dbReference>
<comment type="caution">
    <text evidence="3">The sequence shown here is derived from an EMBL/GenBank/DDBJ whole genome shotgun (WGS) entry which is preliminary data.</text>
</comment>
<protein>
    <submittedName>
        <fullName evidence="3">SRPBCC domain-containing protein</fullName>
    </submittedName>
</protein>
<evidence type="ECO:0000313" key="3">
    <source>
        <dbReference type="EMBL" id="NHN30439.1"/>
    </source>
</evidence>